<dbReference type="Proteomes" id="UP000805193">
    <property type="component" value="Unassembled WGS sequence"/>
</dbReference>
<feature type="non-terminal residue" evidence="1">
    <location>
        <position position="1"/>
    </location>
</feature>
<keyword evidence="2" id="KW-1185">Reference proteome</keyword>
<protein>
    <submittedName>
        <fullName evidence="1">Uncharacterized protein</fullName>
    </submittedName>
</protein>
<gene>
    <name evidence="1" type="ORF">HPB47_005220</name>
</gene>
<evidence type="ECO:0000313" key="2">
    <source>
        <dbReference type="Proteomes" id="UP000805193"/>
    </source>
</evidence>
<accession>A0AC60PEU2</accession>
<comment type="caution">
    <text evidence="1">The sequence shown here is derived from an EMBL/GenBank/DDBJ whole genome shotgun (WGS) entry which is preliminary data.</text>
</comment>
<dbReference type="EMBL" id="JABSTQ010010780">
    <property type="protein sequence ID" value="KAG0417975.1"/>
    <property type="molecule type" value="Genomic_DNA"/>
</dbReference>
<feature type="non-terminal residue" evidence="1">
    <location>
        <position position="276"/>
    </location>
</feature>
<name>A0AC60PEU2_IXOPE</name>
<sequence>LRFSGLTGPVFLDPFGRRYNLTLHVLQLKRAGLASIGSWSPESGLKITRTASMVQEEIMETLQNKTFKITTLINAPYVMLKESASRLSGNDRFEGFCVDLVREISRLLGFRYQLRLVRDGSYGTRNRDGRWNGMVREIIDREADLALADLTITYSRDEAVDFTTPFMTLGIGILFRKPQENQAVLFFLSPLSVDVWLCMAVAYLGESKSETYERMWQAMSGSLVDSNADGVSKVQAGGYAFLMESTTIEYVVERHCQLTQVGGLLDSKGYGIAMPA</sequence>
<evidence type="ECO:0000313" key="1">
    <source>
        <dbReference type="EMBL" id="KAG0417975.1"/>
    </source>
</evidence>
<reference evidence="1 2" key="1">
    <citation type="journal article" date="2020" name="Cell">
        <title>Large-Scale Comparative Analyses of Tick Genomes Elucidate Their Genetic Diversity and Vector Capacities.</title>
        <authorList>
            <consortium name="Tick Genome and Microbiome Consortium (TIGMIC)"/>
            <person name="Jia N."/>
            <person name="Wang J."/>
            <person name="Shi W."/>
            <person name="Du L."/>
            <person name="Sun Y."/>
            <person name="Zhan W."/>
            <person name="Jiang J.F."/>
            <person name="Wang Q."/>
            <person name="Zhang B."/>
            <person name="Ji P."/>
            <person name="Bell-Sakyi L."/>
            <person name="Cui X.M."/>
            <person name="Yuan T.T."/>
            <person name="Jiang B.G."/>
            <person name="Yang W.F."/>
            <person name="Lam T.T."/>
            <person name="Chang Q.C."/>
            <person name="Ding S.J."/>
            <person name="Wang X.J."/>
            <person name="Zhu J.G."/>
            <person name="Ruan X.D."/>
            <person name="Zhao L."/>
            <person name="Wei J.T."/>
            <person name="Ye R.Z."/>
            <person name="Que T.C."/>
            <person name="Du C.H."/>
            <person name="Zhou Y.H."/>
            <person name="Cheng J.X."/>
            <person name="Dai P.F."/>
            <person name="Guo W.B."/>
            <person name="Han X.H."/>
            <person name="Huang E.J."/>
            <person name="Li L.F."/>
            <person name="Wei W."/>
            <person name="Gao Y.C."/>
            <person name="Liu J.Z."/>
            <person name="Shao H.Z."/>
            <person name="Wang X."/>
            <person name="Wang C.C."/>
            <person name="Yang T.C."/>
            <person name="Huo Q.B."/>
            <person name="Li W."/>
            <person name="Chen H.Y."/>
            <person name="Chen S.E."/>
            <person name="Zhou L.G."/>
            <person name="Ni X.B."/>
            <person name="Tian J.H."/>
            <person name="Sheng Y."/>
            <person name="Liu T."/>
            <person name="Pan Y.S."/>
            <person name="Xia L.Y."/>
            <person name="Li J."/>
            <person name="Zhao F."/>
            <person name="Cao W.C."/>
        </authorList>
    </citation>
    <scope>NUCLEOTIDE SEQUENCE [LARGE SCALE GENOMIC DNA]</scope>
    <source>
        <strain evidence="1">Iper-2018</strain>
    </source>
</reference>
<proteinExistence type="predicted"/>
<organism evidence="1 2">
    <name type="scientific">Ixodes persulcatus</name>
    <name type="common">Taiga tick</name>
    <dbReference type="NCBI Taxonomy" id="34615"/>
    <lineage>
        <taxon>Eukaryota</taxon>
        <taxon>Metazoa</taxon>
        <taxon>Ecdysozoa</taxon>
        <taxon>Arthropoda</taxon>
        <taxon>Chelicerata</taxon>
        <taxon>Arachnida</taxon>
        <taxon>Acari</taxon>
        <taxon>Parasitiformes</taxon>
        <taxon>Ixodida</taxon>
        <taxon>Ixodoidea</taxon>
        <taxon>Ixodidae</taxon>
        <taxon>Ixodinae</taxon>
        <taxon>Ixodes</taxon>
    </lineage>
</organism>